<dbReference type="PANTHER" id="PTHR31435:SF10">
    <property type="entry name" value="BSR4717 PROTEIN"/>
    <property type="match status" value="1"/>
</dbReference>
<keyword evidence="2" id="KW-0808">Transferase</keyword>
<dbReference type="SUPFAM" id="SSF55729">
    <property type="entry name" value="Acyl-CoA N-acyltransferases (Nat)"/>
    <property type="match status" value="1"/>
</dbReference>
<sequence length="99" mass="10860">MTDPVITYTETGGKGRYLARVDGIDAEAELTLSKMSDRAIIVDHTGVPDALRGQGIGAALARRVIEDARAAGQRIVPLCPFFKAYAHRHREELADVIQW</sequence>
<proteinExistence type="predicted"/>
<dbReference type="Pfam" id="PF14542">
    <property type="entry name" value="Acetyltransf_CG"/>
    <property type="match status" value="1"/>
</dbReference>
<dbReference type="Gene3D" id="3.40.630.30">
    <property type="match status" value="1"/>
</dbReference>
<dbReference type="GO" id="GO:0016746">
    <property type="term" value="F:acyltransferase activity"/>
    <property type="evidence" value="ECO:0007669"/>
    <property type="project" value="UniProtKB-KW"/>
</dbReference>
<dbReference type="eggNOG" id="COG2388">
    <property type="taxonomic scope" value="Bacteria"/>
</dbReference>
<reference evidence="3" key="1">
    <citation type="journal article" date="2014" name="Stand. Genomic Sci.">
        <title>Genome sequence of the exopolysaccharide-producing Salipiger mucosus type strain (DSM 16094(T)), a moderately halophilic member of the Roseobacter clade.</title>
        <authorList>
            <person name="Riedel T."/>
            <person name="Spring S."/>
            <person name="Fiebig A."/>
            <person name="Petersen J."/>
            <person name="Kyrpides N.C."/>
            <person name="Goker M."/>
            <person name="Klenk H.P."/>
        </authorList>
    </citation>
    <scope>NUCLEOTIDE SEQUENCE [LARGE SCALE GENOMIC DNA]</scope>
    <source>
        <strain evidence="3">DSM 16094</strain>
    </source>
</reference>
<protein>
    <submittedName>
        <fullName evidence="2">Acetyltransferase</fullName>
        <ecNumber evidence="2">2.3.1.-</ecNumber>
    </submittedName>
</protein>
<organism evidence="2 3">
    <name type="scientific">Salipiger mucosus DSM 16094</name>
    <dbReference type="NCBI Taxonomy" id="1123237"/>
    <lineage>
        <taxon>Bacteria</taxon>
        <taxon>Pseudomonadati</taxon>
        <taxon>Pseudomonadota</taxon>
        <taxon>Alphaproteobacteria</taxon>
        <taxon>Rhodobacterales</taxon>
        <taxon>Roseobacteraceae</taxon>
        <taxon>Salipiger</taxon>
    </lineage>
</organism>
<dbReference type="EC" id="2.3.1.-" evidence="2"/>
<dbReference type="Proteomes" id="UP000015347">
    <property type="component" value="Unassembled WGS sequence"/>
</dbReference>
<dbReference type="EMBL" id="APVH01000059">
    <property type="protein sequence ID" value="EPX76153.1"/>
    <property type="molecule type" value="Genomic_DNA"/>
</dbReference>
<accession>S9Q981</accession>
<dbReference type="InterPro" id="IPR045057">
    <property type="entry name" value="Gcn5-rel_NAT"/>
</dbReference>
<keyword evidence="3" id="KW-1185">Reference proteome</keyword>
<dbReference type="PANTHER" id="PTHR31435">
    <property type="entry name" value="PROTEIN NATD1"/>
    <property type="match status" value="1"/>
</dbReference>
<feature type="domain" description="N-acetyltransferase" evidence="1">
    <location>
        <begin position="9"/>
        <end position="98"/>
    </location>
</feature>
<name>S9Q981_9RHOB</name>
<comment type="caution">
    <text evidence="2">The sequence shown here is derived from an EMBL/GenBank/DDBJ whole genome shotgun (WGS) entry which is preliminary data.</text>
</comment>
<evidence type="ECO:0000313" key="3">
    <source>
        <dbReference type="Proteomes" id="UP000015347"/>
    </source>
</evidence>
<dbReference type="InterPro" id="IPR016181">
    <property type="entry name" value="Acyl_CoA_acyltransferase"/>
</dbReference>
<evidence type="ECO:0000313" key="2">
    <source>
        <dbReference type="EMBL" id="EPX76153.1"/>
    </source>
</evidence>
<evidence type="ECO:0000259" key="1">
    <source>
        <dbReference type="PROSITE" id="PS51729"/>
    </source>
</evidence>
<dbReference type="OrthoDB" id="9800945at2"/>
<dbReference type="HOGENOM" id="CLU_132888_2_1_5"/>
<dbReference type="CDD" id="cd04301">
    <property type="entry name" value="NAT_SF"/>
    <property type="match status" value="1"/>
</dbReference>
<dbReference type="PROSITE" id="PS51729">
    <property type="entry name" value="GNAT_YJDJ"/>
    <property type="match status" value="1"/>
</dbReference>
<dbReference type="AlphaFoldDB" id="S9Q981"/>
<dbReference type="RefSeq" id="WP_020041534.1">
    <property type="nucleotide sequence ID" value="NZ_KE557284.1"/>
</dbReference>
<dbReference type="InterPro" id="IPR031165">
    <property type="entry name" value="GNAT_YJDJ"/>
</dbReference>
<gene>
    <name evidence="2" type="ORF">Salmuc_01936</name>
</gene>
<dbReference type="STRING" id="1123237.Salmuc_01936"/>
<keyword evidence="2" id="KW-0012">Acyltransferase</keyword>